<reference evidence="1 2" key="1">
    <citation type="submission" date="2020-02" db="EMBL/GenBank/DDBJ databases">
        <title>Genomic and physiological characterization of two novel Nitrospinaceae genera.</title>
        <authorList>
            <person name="Mueller A.J."/>
            <person name="Jung M.-Y."/>
            <person name="Strachan C.R."/>
            <person name="Herbold C.W."/>
            <person name="Kirkegaard R.H."/>
            <person name="Daims H."/>
        </authorList>
    </citation>
    <scope>NUCLEOTIDE SEQUENCE [LARGE SCALE GENOMIC DNA]</scope>
    <source>
        <strain evidence="1">EB</strain>
    </source>
</reference>
<dbReference type="KEGG" id="nli:G3M70_08990"/>
<evidence type="ECO:0000313" key="1">
    <source>
        <dbReference type="EMBL" id="QPJ62001.1"/>
    </source>
</evidence>
<protein>
    <recommendedName>
        <fullName evidence="3">DUF5621 domain-containing protein</fullName>
    </recommendedName>
</protein>
<organism evidence="1 2">
    <name type="scientific">Candidatus Nitronauta litoralis</name>
    <dbReference type="NCBI Taxonomy" id="2705533"/>
    <lineage>
        <taxon>Bacteria</taxon>
        <taxon>Pseudomonadati</taxon>
        <taxon>Nitrospinota/Tectimicrobiota group</taxon>
        <taxon>Nitrospinota</taxon>
        <taxon>Nitrospinia</taxon>
        <taxon>Nitrospinales</taxon>
        <taxon>Nitrospinaceae</taxon>
        <taxon>Candidatus Nitronauta</taxon>
    </lineage>
</organism>
<dbReference type="EMBL" id="CP048685">
    <property type="protein sequence ID" value="QPJ62001.1"/>
    <property type="molecule type" value="Genomic_DNA"/>
</dbReference>
<dbReference type="Proteomes" id="UP000594688">
    <property type="component" value="Chromosome"/>
</dbReference>
<gene>
    <name evidence="1" type="ORF">G3M70_08990</name>
</gene>
<evidence type="ECO:0000313" key="2">
    <source>
        <dbReference type="Proteomes" id="UP000594688"/>
    </source>
</evidence>
<accession>A0A7T0BW85</accession>
<evidence type="ECO:0008006" key="3">
    <source>
        <dbReference type="Google" id="ProtNLM"/>
    </source>
</evidence>
<name>A0A7T0BW85_9BACT</name>
<dbReference type="AlphaFoldDB" id="A0A7T0BW85"/>
<proteinExistence type="predicted"/>
<sequence>MPKDDWRTFTIYNCGTAFNRNNRDELVADLASRTLGEEGDNWIVNAGPGSNPEDNLEHFAKNPETGVYGIQPLTPQARPGTYDPITKKKKNWFKSTSGIWGMATGSGWEDNVKSTIHHIDGLNAKGRLPETINMAGWSRGAVTCHMIANALYKKYNSIKVNIFAIDPVPGLGQWRKHRTKIDSNVKSYAVVYQEDEKRGSFKAVVVKHDKMTRFQIYNMPGGHSTGVQGNKKVYGGNIDMAVLVQDLSEKFLTDHGTQIQKCIGLTDAQSLEHYAKIRENISRYRKDTVGFWGGKVDKHNRKVKAGLGSAFHEFFINEHHDRLFLQKYAALYGYLVAKNPTSMQQKAPDAARDLQRLKLELPITYRVLVNNTVLGNALEPFITPKITTRPRR</sequence>